<dbReference type="Pfam" id="PF07719">
    <property type="entry name" value="TPR_2"/>
    <property type="match status" value="1"/>
</dbReference>
<evidence type="ECO:0000256" key="2">
    <source>
        <dbReference type="ARBA" id="ARBA00022803"/>
    </source>
</evidence>
<dbReference type="PANTHER" id="PTHR16091:SF1">
    <property type="entry name" value="TETRATRICOPEPTIDE REPEAT PROTEIN 17"/>
    <property type="match status" value="1"/>
</dbReference>
<evidence type="ECO:0000256" key="1">
    <source>
        <dbReference type="ARBA" id="ARBA00022737"/>
    </source>
</evidence>
<dbReference type="GO" id="GO:0030041">
    <property type="term" value="P:actin filament polymerization"/>
    <property type="evidence" value="ECO:0007669"/>
    <property type="project" value="TreeGrafter"/>
</dbReference>
<keyword evidence="4" id="KW-0812">Transmembrane</keyword>
<name>A0A232ERL5_9HYME</name>
<accession>A0A232ERL5</accession>
<dbReference type="InterPro" id="IPR013105">
    <property type="entry name" value="TPR_2"/>
</dbReference>
<dbReference type="GO" id="GO:0015629">
    <property type="term" value="C:actin cytoskeleton"/>
    <property type="evidence" value="ECO:0007669"/>
    <property type="project" value="TreeGrafter"/>
</dbReference>
<keyword evidence="4" id="KW-0472">Membrane</keyword>
<keyword evidence="4" id="KW-1133">Transmembrane helix</keyword>
<protein>
    <recommendedName>
        <fullName evidence="7">Tetratricopeptide repeat protein 17</fullName>
    </recommendedName>
</protein>
<keyword evidence="2 3" id="KW-0802">TPR repeat</keyword>
<sequence length="803" mass="91087">MAKLRCCRLLFAFFEVILGISATTHWVVTENGRIQSMSDSIFQMQRPYDLLSFLEQGNRRDSVNKLFESMRSRKAIIDNQFVGLHSASDVENGLHMSDIDCLLREQYDVELDLHHSIVLDGGFREGITQDDFYLNDVQIEEKKRVPDCKKTFPLDFSMHTFEHLSAMRDRKKLTQQQENGLMKYVPPNMNLSELGHTVAYGLMLNNTSWLHLNLASIFWRIKGDAYNALECARRAIVKAPRQHRDIPLLTAGGILHAANYSSDAAVLLHTAIEYAPKESMHHLALANVYAYLGEYNKSIEFYDNSLKLDPNLDMSRSAKHNILCNLKLESSLSALHQQLLDILTELRAYHNEQTELLSFQEKILWEDIKQMPFLTSQDGIQDESLNSILTSRGQSCMQRSGDESILSCDIMSERQMLAQKLQIDFGVSLQVLKNVENQAKEIRERMTKSKITSENLDHFSQTPDYTKFSTVFMEPTGRPKYHNLEIKESSEPFEKPDWPSESYCESLMPFVLDVKQYVPVYLPPENKGYVTYLFVSELIGIDPDKEHPLPWYPPVCQVPKSFDRKYIPPELVKATTGYNLPDTSLTPMLTALVNDAEISEIGQRILTATNSKVAAPWVLSMLASLHWRVVGKPRNALDCLQLALDSVPNKFRDVPLISIASISHKFSLIDNALLVTEEAFKINSVEPMTNFLYGTLLHIKGNYSGAIHHLKQALRVEPHAMSGHATTMLQTIACQERFSTSGPGSSDIDDTTTWCIGITDLPEQVNKYNSREDESIQCDSNGKNCKRVECFAVSTDADFLTGV</sequence>
<keyword evidence="1" id="KW-0677">Repeat</keyword>
<dbReference type="SMART" id="SM00028">
    <property type="entry name" value="TPR"/>
    <property type="match status" value="3"/>
</dbReference>
<feature type="transmembrane region" description="Helical" evidence="4">
    <location>
        <begin position="9"/>
        <end position="28"/>
    </location>
</feature>
<proteinExistence type="predicted"/>
<dbReference type="InterPro" id="IPR011990">
    <property type="entry name" value="TPR-like_helical_dom_sf"/>
</dbReference>
<dbReference type="AlphaFoldDB" id="A0A232ERL5"/>
<dbReference type="GO" id="GO:0005737">
    <property type="term" value="C:cytoplasm"/>
    <property type="evidence" value="ECO:0007669"/>
    <property type="project" value="TreeGrafter"/>
</dbReference>
<evidence type="ECO:0000256" key="4">
    <source>
        <dbReference type="SAM" id="Phobius"/>
    </source>
</evidence>
<dbReference type="EMBL" id="NNAY01002580">
    <property type="protein sequence ID" value="OXU21005.1"/>
    <property type="molecule type" value="Genomic_DNA"/>
</dbReference>
<dbReference type="Gene3D" id="1.25.40.10">
    <property type="entry name" value="Tetratricopeptide repeat domain"/>
    <property type="match status" value="2"/>
</dbReference>
<dbReference type="InterPro" id="IPR052630">
    <property type="entry name" value="TTC17"/>
</dbReference>
<dbReference type="SUPFAM" id="SSF48452">
    <property type="entry name" value="TPR-like"/>
    <property type="match status" value="1"/>
</dbReference>
<keyword evidence="6" id="KW-1185">Reference proteome</keyword>
<evidence type="ECO:0008006" key="7">
    <source>
        <dbReference type="Google" id="ProtNLM"/>
    </source>
</evidence>
<organism evidence="5 6">
    <name type="scientific">Trichomalopsis sarcophagae</name>
    <dbReference type="NCBI Taxonomy" id="543379"/>
    <lineage>
        <taxon>Eukaryota</taxon>
        <taxon>Metazoa</taxon>
        <taxon>Ecdysozoa</taxon>
        <taxon>Arthropoda</taxon>
        <taxon>Hexapoda</taxon>
        <taxon>Insecta</taxon>
        <taxon>Pterygota</taxon>
        <taxon>Neoptera</taxon>
        <taxon>Endopterygota</taxon>
        <taxon>Hymenoptera</taxon>
        <taxon>Apocrita</taxon>
        <taxon>Proctotrupomorpha</taxon>
        <taxon>Chalcidoidea</taxon>
        <taxon>Pteromalidae</taxon>
        <taxon>Pteromalinae</taxon>
        <taxon>Trichomalopsis</taxon>
    </lineage>
</organism>
<dbReference type="PROSITE" id="PS50005">
    <property type="entry name" value="TPR"/>
    <property type="match status" value="2"/>
</dbReference>
<evidence type="ECO:0000256" key="3">
    <source>
        <dbReference type="PROSITE-ProRule" id="PRU00339"/>
    </source>
</evidence>
<feature type="repeat" description="TPR" evidence="3">
    <location>
        <begin position="279"/>
        <end position="312"/>
    </location>
</feature>
<evidence type="ECO:0000313" key="6">
    <source>
        <dbReference type="Proteomes" id="UP000215335"/>
    </source>
</evidence>
<dbReference type="Proteomes" id="UP000215335">
    <property type="component" value="Unassembled WGS sequence"/>
</dbReference>
<dbReference type="InterPro" id="IPR019734">
    <property type="entry name" value="TPR_rpt"/>
</dbReference>
<reference evidence="5 6" key="1">
    <citation type="journal article" date="2017" name="Curr. Biol.">
        <title>The Evolution of Venom by Co-option of Single-Copy Genes.</title>
        <authorList>
            <person name="Martinson E.O."/>
            <person name="Mrinalini"/>
            <person name="Kelkar Y.D."/>
            <person name="Chang C.H."/>
            <person name="Werren J.H."/>
        </authorList>
    </citation>
    <scope>NUCLEOTIDE SEQUENCE [LARGE SCALE GENOMIC DNA]</scope>
    <source>
        <strain evidence="5 6">Alberta</strain>
        <tissue evidence="5">Whole body</tissue>
    </source>
</reference>
<comment type="caution">
    <text evidence="5">The sequence shown here is derived from an EMBL/GenBank/DDBJ whole genome shotgun (WGS) entry which is preliminary data.</text>
</comment>
<dbReference type="PANTHER" id="PTHR16091">
    <property type="entry name" value="TTC17 PROTEIN"/>
    <property type="match status" value="1"/>
</dbReference>
<feature type="repeat" description="TPR" evidence="3">
    <location>
        <begin position="687"/>
        <end position="720"/>
    </location>
</feature>
<dbReference type="OrthoDB" id="2115703at2759"/>
<gene>
    <name evidence="5" type="ORF">TSAR_015352</name>
</gene>
<evidence type="ECO:0000313" key="5">
    <source>
        <dbReference type="EMBL" id="OXU21005.1"/>
    </source>
</evidence>